<dbReference type="EMBL" id="BRPK01000005">
    <property type="protein sequence ID" value="GLB38413.1"/>
    <property type="molecule type" value="Genomic_DNA"/>
</dbReference>
<dbReference type="Proteomes" id="UP001063166">
    <property type="component" value="Unassembled WGS sequence"/>
</dbReference>
<gene>
    <name evidence="1" type="ORF">LshimejAT787_0502780</name>
</gene>
<dbReference type="AlphaFoldDB" id="A0A9P3PM26"/>
<keyword evidence="2" id="KW-1185">Reference proteome</keyword>
<evidence type="ECO:0000313" key="2">
    <source>
        <dbReference type="Proteomes" id="UP001063166"/>
    </source>
</evidence>
<proteinExistence type="predicted"/>
<evidence type="ECO:0000313" key="1">
    <source>
        <dbReference type="EMBL" id="GLB38413.1"/>
    </source>
</evidence>
<name>A0A9P3PM26_LYOSH</name>
<sequence length="97" mass="10733">MRTVDSTDGFAPLCFSITNSPGAAFLPPSPSQRTNPDTDNFRAPVDFVQGTPPPCDELFKFMEQNIHASVSWNLNNEREGYNRAPRKGVTAGFLNWA</sequence>
<reference evidence="1" key="1">
    <citation type="submission" date="2022-07" db="EMBL/GenBank/DDBJ databases">
        <title>The genome of Lyophyllum shimeji provides insight into the initial evolution of ectomycorrhizal fungal genome.</title>
        <authorList>
            <person name="Kobayashi Y."/>
            <person name="Shibata T."/>
            <person name="Hirakawa H."/>
            <person name="Shigenobu S."/>
            <person name="Nishiyama T."/>
            <person name="Yamada A."/>
            <person name="Hasebe M."/>
            <person name="Kawaguchi M."/>
        </authorList>
    </citation>
    <scope>NUCLEOTIDE SEQUENCE</scope>
    <source>
        <strain evidence="1">AT787</strain>
    </source>
</reference>
<comment type="caution">
    <text evidence="1">The sequence shown here is derived from an EMBL/GenBank/DDBJ whole genome shotgun (WGS) entry which is preliminary data.</text>
</comment>
<accession>A0A9P3PM26</accession>
<organism evidence="1 2">
    <name type="scientific">Lyophyllum shimeji</name>
    <name type="common">Hon-shimeji</name>
    <name type="synonym">Tricholoma shimeji</name>
    <dbReference type="NCBI Taxonomy" id="47721"/>
    <lineage>
        <taxon>Eukaryota</taxon>
        <taxon>Fungi</taxon>
        <taxon>Dikarya</taxon>
        <taxon>Basidiomycota</taxon>
        <taxon>Agaricomycotina</taxon>
        <taxon>Agaricomycetes</taxon>
        <taxon>Agaricomycetidae</taxon>
        <taxon>Agaricales</taxon>
        <taxon>Tricholomatineae</taxon>
        <taxon>Lyophyllaceae</taxon>
        <taxon>Lyophyllum</taxon>
    </lineage>
</organism>
<protein>
    <submittedName>
        <fullName evidence="1">Uncharacterized protein</fullName>
    </submittedName>
</protein>